<dbReference type="InterPro" id="IPR007709">
    <property type="entry name" value="N-FG_amidohydro"/>
</dbReference>
<dbReference type="RefSeq" id="WP_086088456.1">
    <property type="nucleotide sequence ID" value="NZ_CP021112.1"/>
</dbReference>
<evidence type="ECO:0000313" key="2">
    <source>
        <dbReference type="Proteomes" id="UP000194137"/>
    </source>
</evidence>
<dbReference type="Proteomes" id="UP000194137">
    <property type="component" value="Chromosome"/>
</dbReference>
<sequence>MTGPSLLAPEEPAAVVVLRPEGSSPFLLVSDHAGRRIPKKLGDLGVSESELRRHIAYDVGIEPVVRFMAEELDAPAILQPYSRLVIDCNRPFQAPTSIAPLSEDTPVPGNVKLTRGEIEARQREIFAPYHNAITTELDRREREDLPAFLVAMHSFTPVYKGMERPWHSGVLYNRDSRFAAFILRLLREEDAMTVGDNEPYMVSDDTDYTIPVHGEQRGIPHVAIEIRHDLIETESDQRAWAERICRILKTAKVLRDESYGVGR</sequence>
<protein>
    <submittedName>
        <fullName evidence="1">N-formylglutamate amidohydrolase</fullName>
    </submittedName>
</protein>
<dbReference type="SUPFAM" id="SSF53187">
    <property type="entry name" value="Zn-dependent exopeptidases"/>
    <property type="match status" value="1"/>
</dbReference>
<proteinExistence type="predicted"/>
<keyword evidence="2" id="KW-1185">Reference proteome</keyword>
<accession>A0A1W6ZS01</accession>
<dbReference type="KEGG" id="psin:CAK95_13915"/>
<organism evidence="1 2">
    <name type="scientific">Pseudorhodoplanes sinuspersici</name>
    <dbReference type="NCBI Taxonomy" id="1235591"/>
    <lineage>
        <taxon>Bacteria</taxon>
        <taxon>Pseudomonadati</taxon>
        <taxon>Pseudomonadota</taxon>
        <taxon>Alphaproteobacteria</taxon>
        <taxon>Hyphomicrobiales</taxon>
        <taxon>Pseudorhodoplanes</taxon>
    </lineage>
</organism>
<dbReference type="Gene3D" id="3.40.630.40">
    <property type="entry name" value="Zn-dependent exopeptidases"/>
    <property type="match status" value="1"/>
</dbReference>
<dbReference type="AlphaFoldDB" id="A0A1W6ZS01"/>
<evidence type="ECO:0000313" key="1">
    <source>
        <dbReference type="EMBL" id="ARQ00058.1"/>
    </source>
</evidence>
<dbReference type="OrthoDB" id="9815326at2"/>
<dbReference type="InterPro" id="IPR011227">
    <property type="entry name" value="UCP029730"/>
</dbReference>
<dbReference type="EMBL" id="CP021112">
    <property type="protein sequence ID" value="ARQ00058.1"/>
    <property type="molecule type" value="Genomic_DNA"/>
</dbReference>
<dbReference type="PIRSF" id="PIRSF029730">
    <property type="entry name" value="UCP029730"/>
    <property type="match status" value="1"/>
</dbReference>
<dbReference type="GO" id="GO:0016787">
    <property type="term" value="F:hydrolase activity"/>
    <property type="evidence" value="ECO:0007669"/>
    <property type="project" value="UniProtKB-KW"/>
</dbReference>
<name>A0A1W6ZS01_9HYPH</name>
<gene>
    <name evidence="1" type="ORF">CAK95_13915</name>
</gene>
<dbReference type="STRING" id="1235591.CAK95_13915"/>
<reference evidence="1 2" key="1">
    <citation type="submission" date="2017-05" db="EMBL/GenBank/DDBJ databases">
        <title>Full genome sequence of Pseudorhodoplanes sinuspersici.</title>
        <authorList>
            <person name="Dastgheib S.M.M."/>
            <person name="Shavandi M."/>
            <person name="Tirandaz H."/>
        </authorList>
    </citation>
    <scope>NUCLEOTIDE SEQUENCE [LARGE SCALE GENOMIC DNA]</scope>
    <source>
        <strain evidence="1 2">RIPI110</strain>
    </source>
</reference>
<keyword evidence="1" id="KW-0378">Hydrolase</keyword>
<dbReference type="Pfam" id="PF05013">
    <property type="entry name" value="FGase"/>
    <property type="match status" value="1"/>
</dbReference>